<dbReference type="SUPFAM" id="SSF52540">
    <property type="entry name" value="P-loop containing nucleoside triphosphate hydrolases"/>
    <property type="match status" value="1"/>
</dbReference>
<organism evidence="2 3">
    <name type="scientific">Acetobacter tropicalis</name>
    <dbReference type="NCBI Taxonomy" id="104102"/>
    <lineage>
        <taxon>Bacteria</taxon>
        <taxon>Pseudomonadati</taxon>
        <taxon>Pseudomonadota</taxon>
        <taxon>Alphaproteobacteria</taxon>
        <taxon>Acetobacterales</taxon>
        <taxon>Acetobacteraceae</taxon>
        <taxon>Acetobacter</taxon>
    </lineage>
</organism>
<dbReference type="InterPro" id="IPR027417">
    <property type="entry name" value="P-loop_NTPase"/>
</dbReference>
<keyword evidence="1" id="KW-0472">Membrane</keyword>
<dbReference type="Gene3D" id="3.40.50.300">
    <property type="entry name" value="P-loop containing nucleotide triphosphate hydrolases"/>
    <property type="match status" value="2"/>
</dbReference>
<dbReference type="Proteomes" id="UP000075411">
    <property type="component" value="Unassembled WGS sequence"/>
</dbReference>
<dbReference type="RefSeq" id="WP_061487548.1">
    <property type="nucleotide sequence ID" value="NZ_LHZT01000104.1"/>
</dbReference>
<feature type="transmembrane region" description="Helical" evidence="1">
    <location>
        <begin position="33"/>
        <end position="52"/>
    </location>
</feature>
<gene>
    <name evidence="2" type="ORF">AD947_03885</name>
</gene>
<dbReference type="OrthoDB" id="7817736at2"/>
<sequence length="750" mass="81666">MALITRRIDGPKDFHEQKGGLSYRDTRSLSQHLGELLTTGVAAAGLIVLAVLTVVTPALTTLTFPAALAYAAYVLTRPVLLPIRLPADAPGKDYGNPVPDPKRPGVEIPGRPSGDWLLGWDEVTGQQVWLAGNDLTMHGIAPGATGSGKTQLIYSLLCNALAQGTGFTIVDGKASNNLPFTISAMARRWGQDANVRVINLMVSGGDRRTNTWNPFASVNAEGMTELLLTLFLPEESKGAGGNTDFFRNRAESLIRGMAYIFVWVRDNAGIPVTSETIRTMLSDINVLRTLVKDRIFTYYDATTSKSATLPLDSVGAEFDPALLQPVNAYIMETGGFTEGKDVSQQDKVREQHSYVVGGFGKTFTQMSSTLGHVFNCDVGDIDFRDIIFNRRILVVLLPSLENHPDTNRALGKAVITALRYGLAAALGTSIEGEYEDLVVNRPSSSKTPYPIVLDEVGQFATRGIDSMMALGRELNIFLLISFQEVGTLYATLGRDLTVPLLGNPKLKIFMNIEDPGPTRQWVEESGGTMPVTVLPGYDNSSPLGLYADQQRADIREVKRVSWSDVQNLRQGQAIILFRGRRIYARLFYAGITPHGINRVFPTVALRTFASPPPSSAEVETVRANLAAGKDLVDPDRLPTPSGTFLSLYTDLAAILGTNASPLEDATRLLKLGEEPNQPLLEALYRNLVEPTGQMPESREPLDASIDPALFNELVALEETFGMAKEAAGRAVTHALNLYARNRTTRQKEST</sequence>
<evidence type="ECO:0000256" key="1">
    <source>
        <dbReference type="SAM" id="Phobius"/>
    </source>
</evidence>
<accession>A0A149U234</accession>
<dbReference type="InterPro" id="IPR003688">
    <property type="entry name" value="TraG/VirD4"/>
</dbReference>
<protein>
    <submittedName>
        <fullName evidence="2">Type IV secretion protein DotL</fullName>
    </submittedName>
</protein>
<keyword evidence="1" id="KW-1133">Transmembrane helix</keyword>
<dbReference type="GO" id="GO:0016020">
    <property type="term" value="C:membrane"/>
    <property type="evidence" value="ECO:0007669"/>
    <property type="project" value="InterPro"/>
</dbReference>
<dbReference type="PANTHER" id="PTHR30121">
    <property type="entry name" value="UNCHARACTERIZED PROTEIN YJGR-RELATED"/>
    <property type="match status" value="1"/>
</dbReference>
<proteinExistence type="predicted"/>
<evidence type="ECO:0000313" key="3">
    <source>
        <dbReference type="Proteomes" id="UP000075411"/>
    </source>
</evidence>
<name>A0A149U234_9PROT</name>
<dbReference type="Pfam" id="PF02534">
    <property type="entry name" value="T4SS-DNA_transf"/>
    <property type="match status" value="1"/>
</dbReference>
<keyword evidence="1" id="KW-0812">Transmembrane</keyword>
<comment type="caution">
    <text evidence="2">The sequence shown here is derived from an EMBL/GenBank/DDBJ whole genome shotgun (WGS) entry which is preliminary data.</text>
</comment>
<reference evidence="2 3" key="1">
    <citation type="submission" date="2015-06" db="EMBL/GenBank/DDBJ databases">
        <title>Improved classification and identification of acetic acid bacteria using matrix-assisted laser desorption/ionization time-of-flight mass spectrometry; Gluconobacter nephelii and Gluconobacter uchimurae are later heterotypic synonyms of Gluconobacter japonicus and Gluconobacter oxydans, respectively.</title>
        <authorList>
            <person name="Li L."/>
            <person name="Cleenwerck I."/>
            <person name="De Vuyst L."/>
            <person name="Vandamme P."/>
        </authorList>
    </citation>
    <scope>NUCLEOTIDE SEQUENCE [LARGE SCALE GENOMIC DNA]</scope>
    <source>
        <strain evidence="2 3">LMG 1663</strain>
    </source>
</reference>
<dbReference type="PANTHER" id="PTHR30121:SF6">
    <property type="entry name" value="SLR6007 PROTEIN"/>
    <property type="match status" value="1"/>
</dbReference>
<dbReference type="PATRIC" id="fig|104102.12.peg.3334"/>
<dbReference type="EMBL" id="LHZT01000104">
    <property type="protein sequence ID" value="KXV59513.1"/>
    <property type="molecule type" value="Genomic_DNA"/>
</dbReference>
<dbReference type="InterPro" id="IPR051162">
    <property type="entry name" value="T4SS_component"/>
</dbReference>
<dbReference type="AlphaFoldDB" id="A0A149U234"/>
<evidence type="ECO:0000313" key="2">
    <source>
        <dbReference type="EMBL" id="KXV59513.1"/>
    </source>
</evidence>